<evidence type="ECO:0000256" key="3">
    <source>
        <dbReference type="ARBA" id="ARBA00022617"/>
    </source>
</evidence>
<evidence type="ECO:0000256" key="7">
    <source>
        <dbReference type="ARBA" id="ARBA00023033"/>
    </source>
</evidence>
<evidence type="ECO:0000256" key="1">
    <source>
        <dbReference type="ARBA" id="ARBA00001971"/>
    </source>
</evidence>
<evidence type="ECO:0000256" key="6">
    <source>
        <dbReference type="ARBA" id="ARBA00023004"/>
    </source>
</evidence>
<dbReference type="Proteomes" id="UP000639772">
    <property type="component" value="Unassembled WGS sequence"/>
</dbReference>
<evidence type="ECO:0000256" key="8">
    <source>
        <dbReference type="SAM" id="MobiDB-lite"/>
    </source>
</evidence>
<dbReference type="InterPro" id="IPR051996">
    <property type="entry name" value="Cytochrome_P450_78A"/>
</dbReference>
<comment type="cofactor">
    <cofactor evidence="1">
        <name>heme</name>
        <dbReference type="ChEBI" id="CHEBI:30413"/>
    </cofactor>
</comment>
<organism evidence="9 10">
    <name type="scientific">Vanilla planifolia</name>
    <name type="common">Vanilla</name>
    <dbReference type="NCBI Taxonomy" id="51239"/>
    <lineage>
        <taxon>Eukaryota</taxon>
        <taxon>Viridiplantae</taxon>
        <taxon>Streptophyta</taxon>
        <taxon>Embryophyta</taxon>
        <taxon>Tracheophyta</taxon>
        <taxon>Spermatophyta</taxon>
        <taxon>Magnoliopsida</taxon>
        <taxon>Liliopsida</taxon>
        <taxon>Asparagales</taxon>
        <taxon>Orchidaceae</taxon>
        <taxon>Vanilloideae</taxon>
        <taxon>Vanilleae</taxon>
        <taxon>Vanilla</taxon>
    </lineage>
</organism>
<accession>A0A835U4M2</accession>
<dbReference type="PANTHER" id="PTHR47946">
    <property type="entry name" value="CYTOCHROME P450 78A7-RELATED"/>
    <property type="match status" value="1"/>
</dbReference>
<dbReference type="GO" id="GO:0046872">
    <property type="term" value="F:metal ion binding"/>
    <property type="evidence" value="ECO:0007669"/>
    <property type="project" value="UniProtKB-KW"/>
</dbReference>
<dbReference type="PANTHER" id="PTHR47946:SF14">
    <property type="entry name" value="CYTOCHROME P450 FAMILY PROTEIN"/>
    <property type="match status" value="1"/>
</dbReference>
<feature type="compositionally biased region" description="Basic residues" evidence="8">
    <location>
        <begin position="279"/>
        <end position="293"/>
    </location>
</feature>
<keyword evidence="6" id="KW-0408">Iron</keyword>
<dbReference type="EMBL" id="JADCNM010000187">
    <property type="protein sequence ID" value="KAG0449409.1"/>
    <property type="molecule type" value="Genomic_DNA"/>
</dbReference>
<dbReference type="AlphaFoldDB" id="A0A835U4M2"/>
<reference evidence="9 10" key="1">
    <citation type="journal article" date="2020" name="Nat. Food">
        <title>A phased Vanilla planifolia genome enables genetic improvement of flavour and production.</title>
        <authorList>
            <person name="Hasing T."/>
            <person name="Tang H."/>
            <person name="Brym M."/>
            <person name="Khazi F."/>
            <person name="Huang T."/>
            <person name="Chambers A.H."/>
        </authorList>
    </citation>
    <scope>NUCLEOTIDE SEQUENCE [LARGE SCALE GENOMIC DNA]</scope>
    <source>
        <tissue evidence="9">Leaf</tissue>
    </source>
</reference>
<keyword evidence="3" id="KW-0349">Heme</keyword>
<keyword evidence="7" id="KW-0503">Monooxygenase</keyword>
<evidence type="ECO:0000256" key="5">
    <source>
        <dbReference type="ARBA" id="ARBA00023002"/>
    </source>
</evidence>
<keyword evidence="4" id="KW-0479">Metal-binding</keyword>
<evidence type="ECO:0000313" key="10">
    <source>
        <dbReference type="Proteomes" id="UP000639772"/>
    </source>
</evidence>
<gene>
    <name evidence="9" type="ORF">HPP92_027326</name>
</gene>
<evidence type="ECO:0000256" key="2">
    <source>
        <dbReference type="ARBA" id="ARBA00010617"/>
    </source>
</evidence>
<dbReference type="GO" id="GO:0004497">
    <property type="term" value="F:monooxygenase activity"/>
    <property type="evidence" value="ECO:0007669"/>
    <property type="project" value="UniProtKB-KW"/>
</dbReference>
<name>A0A835U4M2_VANPL</name>
<feature type="region of interest" description="Disordered" evidence="8">
    <location>
        <begin position="267"/>
        <end position="311"/>
    </location>
</feature>
<evidence type="ECO:0000256" key="4">
    <source>
        <dbReference type="ARBA" id="ARBA00022723"/>
    </source>
</evidence>
<evidence type="ECO:0000313" key="9">
    <source>
        <dbReference type="EMBL" id="KAG0449409.1"/>
    </source>
</evidence>
<keyword evidence="5" id="KW-0560">Oxidoreductase</keyword>
<proteinExistence type="inferred from homology"/>
<comment type="similarity">
    <text evidence="2">Belongs to the cytochrome P450 family.</text>
</comment>
<protein>
    <submittedName>
        <fullName evidence="9">Uncharacterized protein</fullName>
    </submittedName>
</protein>
<sequence>MGDLRRAILRSRSSPGRPRFLWFGRTQGSRGHRAISWSNGVDGFSSSAARHCCEPTRDGERRLYSSDFADTAPSRNGTRASFHRAIGFRPSGDYWRNLQPGSHLFTLFSPRRVSFGKHRREIVDFMIGEIKLSMERNGFVEEEALHYGSLEQRVDERFGEKIRFWEGRRMELDMLVMKGDEEKMQNTAFRVEVCIPNHKGAQNKVRSAMVAREAEWRLRRCTLLGLGKRGLSDSDMVSVLWEEMIFENRYSSQSSWNGQCFKNGASSRKCKTKAQAENRRRRRKLQDRYRFRHPTSSLPPEIHREGNPPNLSSALFSRGLPSPSMTFMLAITSSQGRRRW</sequence>
<comment type="caution">
    <text evidence="9">The sequence shown here is derived from an EMBL/GenBank/DDBJ whole genome shotgun (WGS) entry which is preliminary data.</text>
</comment>